<keyword evidence="2" id="KW-1185">Reference proteome</keyword>
<sequence>MDVAVPSFSRTVSTLAFPVSARAIRVTSWHGLSGSNKICLSRRYPHEFTDRKVRDLNPTSASRLPLSRREHPGSIPPLVLPSGGMALHSSKLTELYDSEALLSSFGVAVSDDNDIGTHLSIMSKLGDVSGVDPASFVNSTQCKPSTQRQMDFIWAIRLRNDSIRATGICCVPYHASRTKLVSAKKERRPHSTQFDCTRLPFTLEFHGISPANVVQTIICSRRQRFLRWTAIGDT</sequence>
<reference evidence="1 2" key="1">
    <citation type="journal article" date="2018" name="Biotechnol. Adv.">
        <title>Improved genomic resources and new bioinformatic workflow for the carcinogenic parasite Clonorchis sinensis: Biotechnological implications.</title>
        <authorList>
            <person name="Wang D."/>
            <person name="Korhonen P.K."/>
            <person name="Gasser R.B."/>
            <person name="Young N.D."/>
        </authorList>
    </citation>
    <scope>NUCLEOTIDE SEQUENCE [LARGE SCALE GENOMIC DNA]</scope>
    <source>
        <strain evidence="1">Cs-k2</strain>
    </source>
</reference>
<dbReference type="OrthoDB" id="10051416at2759"/>
<dbReference type="AlphaFoldDB" id="A0A419Q2X0"/>
<gene>
    <name evidence="1" type="ORF">CSKR_102878</name>
</gene>
<organism evidence="1 2">
    <name type="scientific">Clonorchis sinensis</name>
    <name type="common">Chinese liver fluke</name>
    <dbReference type="NCBI Taxonomy" id="79923"/>
    <lineage>
        <taxon>Eukaryota</taxon>
        <taxon>Metazoa</taxon>
        <taxon>Spiralia</taxon>
        <taxon>Lophotrochozoa</taxon>
        <taxon>Platyhelminthes</taxon>
        <taxon>Trematoda</taxon>
        <taxon>Digenea</taxon>
        <taxon>Opisthorchiida</taxon>
        <taxon>Opisthorchiata</taxon>
        <taxon>Opisthorchiidae</taxon>
        <taxon>Clonorchis</taxon>
    </lineage>
</organism>
<name>A0A419Q2X0_CLOSI</name>
<evidence type="ECO:0000313" key="1">
    <source>
        <dbReference type="EMBL" id="KAG5451707.1"/>
    </source>
</evidence>
<evidence type="ECO:0000313" key="2">
    <source>
        <dbReference type="Proteomes" id="UP000286415"/>
    </source>
</evidence>
<comment type="caution">
    <text evidence="1">The sequence shown here is derived from an EMBL/GenBank/DDBJ whole genome shotgun (WGS) entry which is preliminary data.</text>
</comment>
<proteinExistence type="predicted"/>
<dbReference type="EMBL" id="NIRI02000042">
    <property type="protein sequence ID" value="KAG5451707.1"/>
    <property type="molecule type" value="Genomic_DNA"/>
</dbReference>
<dbReference type="InParanoid" id="A0A419Q2X0"/>
<reference evidence="1 2" key="2">
    <citation type="journal article" date="2021" name="Genomics">
        <title>High-quality reference genome for Clonorchis sinensis.</title>
        <authorList>
            <person name="Young N.D."/>
            <person name="Stroehlein A.J."/>
            <person name="Kinkar L."/>
            <person name="Wang T."/>
            <person name="Sohn W.M."/>
            <person name="Chang B.C.H."/>
            <person name="Kaur P."/>
            <person name="Weisz D."/>
            <person name="Dudchenko O."/>
            <person name="Aiden E.L."/>
            <person name="Korhonen P.K."/>
            <person name="Gasser R.B."/>
        </authorList>
    </citation>
    <scope>NUCLEOTIDE SEQUENCE [LARGE SCALE GENOMIC DNA]</scope>
    <source>
        <strain evidence="1">Cs-k2</strain>
    </source>
</reference>
<protein>
    <submittedName>
        <fullName evidence="1">Uncharacterized protein</fullName>
    </submittedName>
</protein>
<accession>A0A419Q2X0</accession>
<dbReference type="Proteomes" id="UP000286415">
    <property type="component" value="Unassembled WGS sequence"/>
</dbReference>